<evidence type="ECO:0000313" key="1">
    <source>
        <dbReference type="EnsemblPlants" id="ORGLA02G0120300.1"/>
    </source>
</evidence>
<organism evidence="1 2">
    <name type="scientific">Oryza glaberrima</name>
    <name type="common">African rice</name>
    <dbReference type="NCBI Taxonomy" id="4538"/>
    <lineage>
        <taxon>Eukaryota</taxon>
        <taxon>Viridiplantae</taxon>
        <taxon>Streptophyta</taxon>
        <taxon>Embryophyta</taxon>
        <taxon>Tracheophyta</taxon>
        <taxon>Spermatophyta</taxon>
        <taxon>Magnoliopsida</taxon>
        <taxon>Liliopsida</taxon>
        <taxon>Poales</taxon>
        <taxon>Poaceae</taxon>
        <taxon>BOP clade</taxon>
        <taxon>Oryzoideae</taxon>
        <taxon>Oryzeae</taxon>
        <taxon>Oryzinae</taxon>
        <taxon>Oryza</taxon>
    </lineage>
</organism>
<dbReference type="HOGENOM" id="CLU_2296105_0_0_1"/>
<dbReference type="EnsemblPlants" id="ORGLA02G0120300.1">
    <property type="protein sequence ID" value="ORGLA02G0120300.1"/>
    <property type="gene ID" value="ORGLA02G0120300"/>
</dbReference>
<protein>
    <recommendedName>
        <fullName evidence="3">NB-ARC domain-containing protein</fullName>
    </recommendedName>
</protein>
<dbReference type="Proteomes" id="UP000007306">
    <property type="component" value="Chromosome 2"/>
</dbReference>
<name>I1NZP7_ORYGL</name>
<reference evidence="1" key="1">
    <citation type="submission" date="2015-06" db="UniProtKB">
        <authorList>
            <consortium name="EnsemblPlants"/>
        </authorList>
    </citation>
    <scope>IDENTIFICATION</scope>
</reference>
<reference evidence="1 2" key="2">
    <citation type="submission" date="2018-04" db="EMBL/GenBank/DDBJ databases">
        <title>OglaRS2 (Oryza glaberrima Reference Sequence Version 2).</title>
        <authorList>
            <person name="Zhang J."/>
            <person name="Kudrna D."/>
            <person name="Lee S."/>
            <person name="Talag J."/>
            <person name="Rajasekar S."/>
            <person name="Wing R.A."/>
        </authorList>
    </citation>
    <scope>NUCLEOTIDE SEQUENCE [LARGE SCALE GENOMIC DNA]</scope>
    <source>
        <strain evidence="1 2">cv. IRGC 96717</strain>
    </source>
</reference>
<keyword evidence="2" id="KW-1185">Reference proteome</keyword>
<dbReference type="Gene3D" id="3.80.10.10">
    <property type="entry name" value="Ribonuclease Inhibitor"/>
    <property type="match status" value="1"/>
</dbReference>
<dbReference type="AlphaFoldDB" id="I1NZP7"/>
<evidence type="ECO:0000313" key="2">
    <source>
        <dbReference type="Proteomes" id="UP000007306"/>
    </source>
</evidence>
<evidence type="ECO:0008006" key="3">
    <source>
        <dbReference type="Google" id="ProtNLM"/>
    </source>
</evidence>
<dbReference type="Gramene" id="ORGLA02G0120300.1">
    <property type="protein sequence ID" value="ORGLA02G0120300.1"/>
    <property type="gene ID" value="ORGLA02G0120300"/>
</dbReference>
<dbReference type="InterPro" id="IPR032675">
    <property type="entry name" value="LRR_dom_sf"/>
</dbReference>
<proteinExistence type="predicted"/>
<accession>I1NZP7</accession>
<sequence length="101" mass="11301">MAYVEFPALKKLQLHDLESFESWVATPGKEELSFPVLEEIDIRNCPKLTSLPGPPKGVLTSSSYGGAGQVIQSRLIYRWSMAMTSRPQVSQRSQEITIYLA</sequence>